<comment type="similarity">
    <text evidence="1">Belongs to the UPF0237 family.</text>
</comment>
<evidence type="ECO:0000313" key="4">
    <source>
        <dbReference type="Proteomes" id="UP000219669"/>
    </source>
</evidence>
<protein>
    <recommendedName>
        <fullName evidence="1">UPF0237 protein SAMN02746062_00566</fullName>
    </recommendedName>
</protein>
<keyword evidence="4" id="KW-1185">Reference proteome</keyword>
<evidence type="ECO:0000259" key="2">
    <source>
        <dbReference type="PROSITE" id="PS51671"/>
    </source>
</evidence>
<accession>A0A286E5T1</accession>
<evidence type="ECO:0000313" key="3">
    <source>
        <dbReference type="EMBL" id="SOD66267.1"/>
    </source>
</evidence>
<dbReference type="Proteomes" id="UP000219669">
    <property type="component" value="Unassembled WGS sequence"/>
</dbReference>
<sequence length="90" mass="10441">MTQSVIIVVGKDRVGIVYEVAKLLAENQINIVNISQQLMNDFFTMIILVDTEKCPKSRQEMLDIFAAESERLQLDIRMQNEQIFNAMHRI</sequence>
<dbReference type="InterPro" id="IPR045865">
    <property type="entry name" value="ACT-like_dom_sf"/>
</dbReference>
<dbReference type="SUPFAM" id="SSF55021">
    <property type="entry name" value="ACT-like"/>
    <property type="match status" value="1"/>
</dbReference>
<dbReference type="CDD" id="cd04872">
    <property type="entry name" value="ACT_1ZPV"/>
    <property type="match status" value="1"/>
</dbReference>
<reference evidence="3 4" key="1">
    <citation type="submission" date="2017-09" db="EMBL/GenBank/DDBJ databases">
        <authorList>
            <person name="Ehlers B."/>
            <person name="Leendertz F.H."/>
        </authorList>
    </citation>
    <scope>NUCLEOTIDE SEQUENCE [LARGE SCALE GENOMIC DNA]</scope>
    <source>
        <strain evidence="3 4">DSM 16848</strain>
    </source>
</reference>
<name>A0A286E5T1_9NEIS</name>
<dbReference type="InterPro" id="IPR002912">
    <property type="entry name" value="ACT_dom"/>
</dbReference>
<dbReference type="PANTHER" id="PTHR34875">
    <property type="entry name" value="UPF0237 PROTEIN MJ1558"/>
    <property type="match status" value="1"/>
</dbReference>
<dbReference type="RefSeq" id="WP_097113642.1">
    <property type="nucleotide sequence ID" value="NZ_CP083931.1"/>
</dbReference>
<dbReference type="HAMAP" id="MF_01054">
    <property type="entry name" value="UPF0237"/>
    <property type="match status" value="1"/>
</dbReference>
<dbReference type="Gene3D" id="3.30.70.260">
    <property type="match status" value="1"/>
</dbReference>
<dbReference type="Pfam" id="PF13740">
    <property type="entry name" value="ACT_6"/>
    <property type="match status" value="1"/>
</dbReference>
<dbReference type="FunFam" id="3.30.70.260:FF:000032">
    <property type="entry name" value="UPF0237 protein SP_0238"/>
    <property type="match status" value="1"/>
</dbReference>
<evidence type="ECO:0000256" key="1">
    <source>
        <dbReference type="HAMAP-Rule" id="MF_01054"/>
    </source>
</evidence>
<organism evidence="3 4">
    <name type="scientific">Alysiella filiformis DSM 16848</name>
    <dbReference type="NCBI Taxonomy" id="1120981"/>
    <lineage>
        <taxon>Bacteria</taxon>
        <taxon>Pseudomonadati</taxon>
        <taxon>Pseudomonadota</taxon>
        <taxon>Betaproteobacteria</taxon>
        <taxon>Neisseriales</taxon>
        <taxon>Neisseriaceae</taxon>
        <taxon>Alysiella</taxon>
    </lineage>
</organism>
<dbReference type="PANTHER" id="PTHR34875:SF6">
    <property type="entry name" value="UPF0237 PROTEIN MJ1558"/>
    <property type="match status" value="1"/>
</dbReference>
<dbReference type="InterPro" id="IPR022986">
    <property type="entry name" value="UPF0237_ACT"/>
</dbReference>
<feature type="domain" description="ACT" evidence="2">
    <location>
        <begin position="5"/>
        <end position="83"/>
    </location>
</feature>
<proteinExistence type="inferred from homology"/>
<dbReference type="PROSITE" id="PS51671">
    <property type="entry name" value="ACT"/>
    <property type="match status" value="1"/>
</dbReference>
<gene>
    <name evidence="3" type="ORF">SAMN02746062_00566</name>
</gene>
<dbReference type="AlphaFoldDB" id="A0A286E5T1"/>
<dbReference type="EMBL" id="OCNF01000003">
    <property type="protein sequence ID" value="SOD66267.1"/>
    <property type="molecule type" value="Genomic_DNA"/>
</dbReference>
<dbReference type="OrthoDB" id="9803078at2"/>
<dbReference type="InterPro" id="IPR050990">
    <property type="entry name" value="UPF0237/GcvR_regulator"/>
</dbReference>
<dbReference type="NCBIfam" id="NF001220">
    <property type="entry name" value="PRK00194.1"/>
    <property type="match status" value="1"/>
</dbReference>